<dbReference type="PANTHER" id="PTHR34597:SF3">
    <property type="entry name" value="OUTER MEMBRANE TRANSPORTER CDIB"/>
    <property type="match status" value="1"/>
</dbReference>
<dbReference type="EMBL" id="AP018248">
    <property type="protein sequence ID" value="BAZ02752.1"/>
    <property type="molecule type" value="Genomic_DNA"/>
</dbReference>
<dbReference type="InterPro" id="IPR005565">
    <property type="entry name" value="Hemolysn_activator_HlyB_C"/>
</dbReference>
<evidence type="ECO:0000256" key="3">
    <source>
        <dbReference type="ARBA" id="ARBA00023237"/>
    </source>
</evidence>
<evidence type="ECO:0000259" key="5">
    <source>
        <dbReference type="Pfam" id="PF08479"/>
    </source>
</evidence>
<reference evidence="6 7" key="1">
    <citation type="submission" date="2017-06" db="EMBL/GenBank/DDBJ databases">
        <title>Genome sequencing of cyanobaciteial culture collection at National Institute for Environmental Studies (NIES).</title>
        <authorList>
            <person name="Hirose Y."/>
            <person name="Shimura Y."/>
            <person name="Fujisawa T."/>
            <person name="Nakamura Y."/>
            <person name="Kawachi M."/>
        </authorList>
    </citation>
    <scope>NUCLEOTIDE SEQUENCE [LARGE SCALE GENOMIC DNA]</scope>
    <source>
        <strain evidence="6 7">NIES-37</strain>
    </source>
</reference>
<keyword evidence="2" id="KW-0812">Transmembrane</keyword>
<evidence type="ECO:0000256" key="2">
    <source>
        <dbReference type="ARBA" id="ARBA00022692"/>
    </source>
</evidence>
<dbReference type="Gene3D" id="3.10.20.310">
    <property type="entry name" value="membrane protein fhac"/>
    <property type="match status" value="1"/>
</dbReference>
<accession>A0A1Z4NAQ2</accession>
<name>A0A1Z4NAQ2_9CYAN</name>
<protein>
    <submittedName>
        <fullName evidence="6">Surface antigen D15 domain-containing protein</fullName>
    </submittedName>
</protein>
<gene>
    <name evidence="6" type="ORF">NIES37_67650</name>
</gene>
<evidence type="ECO:0000259" key="4">
    <source>
        <dbReference type="Pfam" id="PF03865"/>
    </source>
</evidence>
<dbReference type="Proteomes" id="UP000218785">
    <property type="component" value="Chromosome"/>
</dbReference>
<keyword evidence="1" id="KW-0472">Membrane</keyword>
<proteinExistence type="predicted"/>
<organism evidence="6 7">
    <name type="scientific">Tolypothrix tenuis PCC 7101</name>
    <dbReference type="NCBI Taxonomy" id="231146"/>
    <lineage>
        <taxon>Bacteria</taxon>
        <taxon>Bacillati</taxon>
        <taxon>Cyanobacteriota</taxon>
        <taxon>Cyanophyceae</taxon>
        <taxon>Nostocales</taxon>
        <taxon>Tolypothrichaceae</taxon>
        <taxon>Tolypothrix</taxon>
    </lineage>
</organism>
<dbReference type="GO" id="GO:0046819">
    <property type="term" value="P:protein secretion by the type V secretion system"/>
    <property type="evidence" value="ECO:0007669"/>
    <property type="project" value="TreeGrafter"/>
</dbReference>
<dbReference type="RefSeq" id="WP_190446127.1">
    <property type="nucleotide sequence ID" value="NZ_CAWNJS010000001.1"/>
</dbReference>
<keyword evidence="3" id="KW-0998">Cell outer membrane</keyword>
<evidence type="ECO:0000313" key="7">
    <source>
        <dbReference type="Proteomes" id="UP000218785"/>
    </source>
</evidence>
<dbReference type="GO" id="GO:0098046">
    <property type="term" value="C:type V protein secretion system complex"/>
    <property type="evidence" value="ECO:0007669"/>
    <property type="project" value="TreeGrafter"/>
</dbReference>
<evidence type="ECO:0000313" key="6">
    <source>
        <dbReference type="EMBL" id="BAZ02752.1"/>
    </source>
</evidence>
<keyword evidence="1" id="KW-1134">Transmembrane beta strand</keyword>
<dbReference type="Pfam" id="PF03865">
    <property type="entry name" value="ShlB"/>
    <property type="match status" value="1"/>
</dbReference>
<feature type="domain" description="Polypeptide-transport-associated ShlB-type" evidence="5">
    <location>
        <begin position="28"/>
        <end position="104"/>
    </location>
</feature>
<dbReference type="InterPro" id="IPR051544">
    <property type="entry name" value="TPS_OM_transporter"/>
</dbReference>
<dbReference type="InterPro" id="IPR013686">
    <property type="entry name" value="Polypept-transport_assoc_ShlB"/>
</dbReference>
<dbReference type="AlphaFoldDB" id="A0A1Z4NAQ2"/>
<dbReference type="KEGG" id="ttq:NIES37_67650"/>
<evidence type="ECO:0000256" key="1">
    <source>
        <dbReference type="ARBA" id="ARBA00022452"/>
    </source>
</evidence>
<keyword evidence="7" id="KW-1185">Reference proteome</keyword>
<dbReference type="GO" id="GO:0008320">
    <property type="term" value="F:protein transmembrane transporter activity"/>
    <property type="evidence" value="ECO:0007669"/>
    <property type="project" value="TreeGrafter"/>
</dbReference>
<sequence>MILTNSFILWNETALPQQPSPTTRKFRKKIKFDGSTVFKEEINQKIKNFQQKYSDGYTFENLIELRTEISLLYFKNDYVTSGAFIVFDNHEFEKGIITIQVVEGQLEGIEIKGLNRLQEGYVRSRLQIAAKVPLNKKRLEEALQLLQIDPLLEQVNAELTAGRAPGLNILQVRLKEAPAFNGGIIIANNQSPSVGSIQGSVYTSYNNPLGIGDKFTAEYGLTDGLNLYSLGYSLPVNARNGSLSFRYSNNNSKIIESDFEELGIRSDSESFSVAFRQPVIQKVESELGLGIGFDVRRSQTYILDNIPFSFSEGPEDGKSRVAVIRFTQDWVKRDATRVLAARSQFSWGIGAFNATINDSGTDGRFFSWLGQFQWVQQLSPRTLMLARLNTQLTPNSLLSLEKLSLGGVDTVRGYRQNQLVSDNGVLASIEFRLPLSNQLKTVQLTPFFEIGGGWNNRAENPDPGIIASLGTGLRWQVTPDLNLSLDYGIPLIAVKDKGNSLQDNGLYFSLNYQPFR</sequence>
<dbReference type="PANTHER" id="PTHR34597">
    <property type="entry name" value="SLR1661 PROTEIN"/>
    <property type="match status" value="1"/>
</dbReference>
<dbReference type="Pfam" id="PF08479">
    <property type="entry name" value="POTRA_2"/>
    <property type="match status" value="1"/>
</dbReference>
<dbReference type="Gene3D" id="2.40.160.50">
    <property type="entry name" value="membrane protein fhac: a member of the omp85/tpsb transporter family"/>
    <property type="match status" value="1"/>
</dbReference>
<feature type="domain" description="Haemolysin activator HlyB C-terminal" evidence="4">
    <location>
        <begin position="169"/>
        <end position="474"/>
    </location>
</feature>